<evidence type="ECO:0000313" key="3">
    <source>
        <dbReference type="Proteomes" id="UP000568751"/>
    </source>
</evidence>
<accession>A0A853F1G8</accession>
<comment type="similarity">
    <text evidence="1">Belongs to the bactofilin family.</text>
</comment>
<name>A0A853F1G8_9GAMM</name>
<dbReference type="InterPro" id="IPR007607">
    <property type="entry name" value="BacA/B"/>
</dbReference>
<gene>
    <name evidence="2" type="ORF">H0A76_05320</name>
</gene>
<reference evidence="2 3" key="1">
    <citation type="submission" date="2020-05" db="EMBL/GenBank/DDBJ databases">
        <title>Horizontal transmission and recombination maintain forever young bacterial symbiont genomes.</title>
        <authorList>
            <person name="Russell S.L."/>
            <person name="Pepper-Tunick E."/>
            <person name="Svedberg J."/>
            <person name="Byrne A."/>
            <person name="Ruelas Castillo J."/>
            <person name="Vollmers C."/>
            <person name="Beinart R.A."/>
            <person name="Corbett-Detig R."/>
        </authorList>
    </citation>
    <scope>NUCLEOTIDE SEQUENCE [LARGE SCALE GENOMIC DNA]</scope>
    <source>
        <strain evidence="2">455</strain>
    </source>
</reference>
<dbReference type="PANTHER" id="PTHR35024:SF4">
    <property type="entry name" value="POLYMER-FORMING CYTOSKELETAL PROTEIN"/>
    <property type="match status" value="1"/>
</dbReference>
<dbReference type="Proteomes" id="UP000568751">
    <property type="component" value="Unassembled WGS sequence"/>
</dbReference>
<dbReference type="EMBL" id="JACCHT010000001">
    <property type="protein sequence ID" value="NYT27348.1"/>
    <property type="molecule type" value="Genomic_DNA"/>
</dbReference>
<sequence length="157" mass="16785">MNNHQNAIFHQITNFLKTPLALLGVDLKISNLIKSVILLIIPIYAKVSKGDIAGNDDISVLGKVDGTITLKDSVLTIEESGNVKANIFARVVNVIGEVTGNIDAGEKIIIHEDGNVTGDMTAPKIILKDGSYFKGNVSMTSGKVDEEPAKTEMNKPA</sequence>
<evidence type="ECO:0000256" key="1">
    <source>
        <dbReference type="ARBA" id="ARBA00044755"/>
    </source>
</evidence>
<dbReference type="AlphaFoldDB" id="A0A853F1G8"/>
<proteinExistence type="inferred from homology"/>
<evidence type="ECO:0000313" key="2">
    <source>
        <dbReference type="EMBL" id="NYT27348.1"/>
    </source>
</evidence>
<protein>
    <submittedName>
        <fullName evidence="2">Polymer-forming cytoskeletal protein</fullName>
    </submittedName>
</protein>
<comment type="caution">
    <text evidence="2">The sequence shown here is derived from an EMBL/GenBank/DDBJ whole genome shotgun (WGS) entry which is preliminary data.</text>
</comment>
<organism evidence="2 3">
    <name type="scientific">Candidatus Thiodubiliella endoseptemdiera</name>
    <dbReference type="NCBI Taxonomy" id="2738886"/>
    <lineage>
        <taxon>Bacteria</taxon>
        <taxon>Pseudomonadati</taxon>
        <taxon>Pseudomonadota</taxon>
        <taxon>Gammaproteobacteria</taxon>
        <taxon>Candidatus Pseudothioglobaceae</taxon>
        <taxon>Candidatus Thiodubiliella</taxon>
    </lineage>
</organism>
<dbReference type="Pfam" id="PF04519">
    <property type="entry name" value="Bactofilin"/>
    <property type="match status" value="1"/>
</dbReference>
<dbReference type="PANTHER" id="PTHR35024">
    <property type="entry name" value="HYPOTHETICAL CYTOSOLIC PROTEIN"/>
    <property type="match status" value="1"/>
</dbReference>